<dbReference type="Gramene" id="ONIVA08G13500.1">
    <property type="protein sequence ID" value="ONIVA08G13500.1"/>
    <property type="gene ID" value="ONIVA08G13500"/>
</dbReference>
<evidence type="ECO:0000313" key="1">
    <source>
        <dbReference type="EnsemblPlants" id="ONIVA08G13500.1"/>
    </source>
</evidence>
<evidence type="ECO:0000313" key="2">
    <source>
        <dbReference type="Proteomes" id="UP000006591"/>
    </source>
</evidence>
<proteinExistence type="predicted"/>
<accession>A0A0E0IB35</accession>
<reference evidence="1" key="2">
    <citation type="submission" date="2018-04" db="EMBL/GenBank/DDBJ databases">
        <title>OnivRS2 (Oryza nivara Reference Sequence Version 2).</title>
        <authorList>
            <person name="Zhang J."/>
            <person name="Kudrna D."/>
            <person name="Lee S."/>
            <person name="Talag J."/>
            <person name="Rajasekar S."/>
            <person name="Welchert J."/>
            <person name="Hsing Y.-I."/>
            <person name="Wing R.A."/>
        </authorList>
    </citation>
    <scope>NUCLEOTIDE SEQUENCE [LARGE SCALE GENOMIC DNA]</scope>
    <source>
        <strain evidence="1">SL10</strain>
    </source>
</reference>
<dbReference type="HOGENOM" id="CLU_1996309_0_0_1"/>
<sequence length="125" mass="14428">MESSSIRLKRIACWLHAIQRPLREGSLKRGKAARQCDRGHPKEWMQTNRELDIKGDGSGGEFHKEEGHQWEIMGMGTRLEAWRAKGRSRRGHACIDAFSKESDIHGCHHRRIEHRADGCRFGWGD</sequence>
<name>A0A0E0IB35_ORYNI</name>
<dbReference type="AlphaFoldDB" id="A0A0E0IB35"/>
<protein>
    <submittedName>
        <fullName evidence="1">Uncharacterized protein</fullName>
    </submittedName>
</protein>
<organism evidence="1">
    <name type="scientific">Oryza nivara</name>
    <name type="common">Indian wild rice</name>
    <name type="synonym">Oryza sativa f. spontanea</name>
    <dbReference type="NCBI Taxonomy" id="4536"/>
    <lineage>
        <taxon>Eukaryota</taxon>
        <taxon>Viridiplantae</taxon>
        <taxon>Streptophyta</taxon>
        <taxon>Embryophyta</taxon>
        <taxon>Tracheophyta</taxon>
        <taxon>Spermatophyta</taxon>
        <taxon>Magnoliopsida</taxon>
        <taxon>Liliopsida</taxon>
        <taxon>Poales</taxon>
        <taxon>Poaceae</taxon>
        <taxon>BOP clade</taxon>
        <taxon>Oryzoideae</taxon>
        <taxon>Oryzeae</taxon>
        <taxon>Oryzinae</taxon>
        <taxon>Oryza</taxon>
    </lineage>
</organism>
<dbReference type="EnsemblPlants" id="ONIVA08G13500.1">
    <property type="protein sequence ID" value="ONIVA08G13500.1"/>
    <property type="gene ID" value="ONIVA08G13500"/>
</dbReference>
<dbReference type="Proteomes" id="UP000006591">
    <property type="component" value="Chromosome 8"/>
</dbReference>
<reference evidence="1" key="1">
    <citation type="submission" date="2015-04" db="UniProtKB">
        <authorList>
            <consortium name="EnsemblPlants"/>
        </authorList>
    </citation>
    <scope>IDENTIFICATION</scope>
    <source>
        <strain evidence="1">SL10</strain>
    </source>
</reference>
<keyword evidence="2" id="KW-1185">Reference proteome</keyword>